<comment type="catalytic activity">
    <reaction evidence="8">
        <text>tRNA(Gly) + glycine + ATP = glycyl-tRNA(Gly) + AMP + diphosphate</text>
        <dbReference type="Rhea" id="RHEA:16013"/>
        <dbReference type="Rhea" id="RHEA-COMP:9664"/>
        <dbReference type="Rhea" id="RHEA-COMP:9683"/>
        <dbReference type="ChEBI" id="CHEBI:30616"/>
        <dbReference type="ChEBI" id="CHEBI:33019"/>
        <dbReference type="ChEBI" id="CHEBI:57305"/>
        <dbReference type="ChEBI" id="CHEBI:78442"/>
        <dbReference type="ChEBI" id="CHEBI:78522"/>
        <dbReference type="ChEBI" id="CHEBI:456215"/>
        <dbReference type="EC" id="6.1.1.14"/>
    </reaction>
</comment>
<dbReference type="InterPro" id="IPR033731">
    <property type="entry name" value="GlyRS-like_core"/>
</dbReference>
<keyword evidence="11" id="KW-1185">Reference proteome</keyword>
<dbReference type="AlphaFoldDB" id="A0A6C0G4M4"/>
<feature type="binding site" evidence="8">
    <location>
        <position position="179"/>
    </location>
    <ligand>
        <name>substrate</name>
    </ligand>
</feature>
<dbReference type="FunFam" id="3.40.50.800:FF:000002">
    <property type="entry name" value="Glycine--tRNA ligase"/>
    <property type="match status" value="1"/>
</dbReference>
<feature type="binding site" evidence="8">
    <location>
        <begin position="339"/>
        <end position="342"/>
    </location>
    <ligand>
        <name>ATP</name>
        <dbReference type="ChEBI" id="CHEBI:30616"/>
    </ligand>
</feature>
<organism evidence="10 11">
    <name type="scientific">Paenibacillus lycopersici</name>
    <dbReference type="NCBI Taxonomy" id="2704462"/>
    <lineage>
        <taxon>Bacteria</taxon>
        <taxon>Bacillati</taxon>
        <taxon>Bacillota</taxon>
        <taxon>Bacilli</taxon>
        <taxon>Bacillales</taxon>
        <taxon>Paenibacillaceae</taxon>
        <taxon>Paenibacillus</taxon>
    </lineage>
</organism>
<feature type="binding site" evidence="8">
    <location>
        <begin position="335"/>
        <end position="339"/>
    </location>
    <ligand>
        <name>substrate</name>
    </ligand>
</feature>
<dbReference type="InterPro" id="IPR027031">
    <property type="entry name" value="Gly-tRNA_synthase/POLG2"/>
</dbReference>
<dbReference type="EMBL" id="CP048209">
    <property type="protein sequence ID" value="QHT63143.1"/>
    <property type="molecule type" value="Genomic_DNA"/>
</dbReference>
<dbReference type="PRINTS" id="PR01043">
    <property type="entry name" value="TRNASYNTHGLY"/>
</dbReference>
<dbReference type="InterPro" id="IPR036621">
    <property type="entry name" value="Anticodon-bd_dom_sf"/>
</dbReference>
<gene>
    <name evidence="8" type="primary">glyQS</name>
    <name evidence="10" type="ORF">GXP70_26395</name>
</gene>
<dbReference type="GO" id="GO:1990742">
    <property type="term" value="C:microvesicle"/>
    <property type="evidence" value="ECO:0007669"/>
    <property type="project" value="UniProtKB-ARBA"/>
</dbReference>
<dbReference type="RefSeq" id="WP_162359573.1">
    <property type="nucleotide sequence ID" value="NZ_CP048209.1"/>
</dbReference>
<sequence length="467" mass="53242">MSNELTNEPKSMERVVSLAKQRGFIFPGSEIYGGLANTWDYGPLGVELKNNIKRAWWKKFIQQSPHNVGLDAAILMNPQAWVASGHVGNFNDPMIDCKSCKARHRADKIIENALDGKGIEVVVDGMTFDAMKALIAEHGIACPDCGSHDFTDIRQFNLMFKTFQGVTESNANQIYLRPETAQGIFVNFKNVQRSMRKKLPFGIGQIGKSFRNEITPGNFTFRTREFEQMELEFFCKPGEDLQWFQYWRGFCRDWLLGLGMKEASIRLRDHAEDELSHYSSATTDIEYRFPFGWGELWGIADRTDFDLKQHMTHAGEDFHVLDPDTNERYVPYCIEPSLGADRVTLAFLIDAYEEQRLEADDSRVVLRLHPALAPFKAAVFPLSKKLADGAQRIYADLAADFMVDYDEAGSIGKRYRRHDEIGTPLCITYDFESEADGCVTVRDRDTMAQVRLPIAELRAYVAEKMVF</sequence>
<evidence type="ECO:0000256" key="6">
    <source>
        <dbReference type="ARBA" id="ARBA00022917"/>
    </source>
</evidence>
<dbReference type="SUPFAM" id="SSF52954">
    <property type="entry name" value="Class II aaRS ABD-related"/>
    <property type="match status" value="1"/>
</dbReference>
<dbReference type="Gene3D" id="3.40.50.800">
    <property type="entry name" value="Anticodon-binding domain"/>
    <property type="match status" value="1"/>
</dbReference>
<evidence type="ECO:0000313" key="10">
    <source>
        <dbReference type="EMBL" id="QHT63143.1"/>
    </source>
</evidence>
<dbReference type="InterPro" id="IPR004154">
    <property type="entry name" value="Anticodon-bd"/>
</dbReference>
<evidence type="ECO:0000256" key="2">
    <source>
        <dbReference type="ARBA" id="ARBA00022490"/>
    </source>
</evidence>
<dbReference type="GO" id="GO:0004081">
    <property type="term" value="F:bis(5'-nucleosyl)-tetraphosphatase (asymmetrical) activity"/>
    <property type="evidence" value="ECO:0007669"/>
    <property type="project" value="UniProtKB-ARBA"/>
</dbReference>
<comment type="subcellular location">
    <subcellularLocation>
        <location evidence="8">Cytoplasm</location>
    </subcellularLocation>
</comment>
<feature type="binding site" evidence="8">
    <location>
        <begin position="226"/>
        <end position="230"/>
    </location>
    <ligand>
        <name>substrate</name>
    </ligand>
</feature>
<comment type="function">
    <text evidence="8">Catalyzes the attachment of glycine to tRNA(Gly).</text>
</comment>
<dbReference type="KEGG" id="plyc:GXP70_26395"/>
<dbReference type="GO" id="GO:0015966">
    <property type="term" value="P:diadenosine tetraphosphate biosynthetic process"/>
    <property type="evidence" value="ECO:0007669"/>
    <property type="project" value="UniProtKB-ARBA"/>
</dbReference>
<dbReference type="NCBIfam" id="TIGR00389">
    <property type="entry name" value="glyS_dimeric"/>
    <property type="match status" value="1"/>
</dbReference>
<keyword evidence="2 8" id="KW-0963">Cytoplasm</keyword>
<dbReference type="PANTHER" id="PTHR10745:SF8">
    <property type="entry name" value="DNA POLYMERASE SUBUNIT GAMMA-2, MITOCHONDRIAL"/>
    <property type="match status" value="1"/>
</dbReference>
<feature type="binding site" evidence="8">
    <location>
        <begin position="211"/>
        <end position="213"/>
    </location>
    <ligand>
        <name>ATP</name>
        <dbReference type="ChEBI" id="CHEBI:30616"/>
    </ligand>
</feature>
<dbReference type="EC" id="6.1.1.14" evidence="8"/>
<evidence type="ECO:0000313" key="11">
    <source>
        <dbReference type="Proteomes" id="UP000476064"/>
    </source>
</evidence>
<dbReference type="NCBIfam" id="NF003211">
    <property type="entry name" value="PRK04173.1"/>
    <property type="match status" value="1"/>
</dbReference>
<feature type="binding site" evidence="8">
    <location>
        <position position="105"/>
    </location>
    <ligand>
        <name>substrate</name>
    </ligand>
</feature>
<evidence type="ECO:0000256" key="7">
    <source>
        <dbReference type="ARBA" id="ARBA00023146"/>
    </source>
</evidence>
<evidence type="ECO:0000256" key="1">
    <source>
        <dbReference type="ARBA" id="ARBA00008226"/>
    </source>
</evidence>
<dbReference type="GO" id="GO:0070062">
    <property type="term" value="C:extracellular exosome"/>
    <property type="evidence" value="ECO:0007669"/>
    <property type="project" value="UniProtKB-ARBA"/>
</dbReference>
<keyword evidence="5 8" id="KW-0067">ATP-binding</keyword>
<feature type="binding site" evidence="8">
    <location>
        <begin position="221"/>
        <end position="226"/>
    </location>
    <ligand>
        <name>ATP</name>
        <dbReference type="ChEBI" id="CHEBI:30616"/>
    </ligand>
</feature>
<dbReference type="GO" id="GO:0005524">
    <property type="term" value="F:ATP binding"/>
    <property type="evidence" value="ECO:0007669"/>
    <property type="project" value="UniProtKB-UniRule"/>
</dbReference>
<dbReference type="InterPro" id="IPR022961">
    <property type="entry name" value="Gly_tRNA_ligase_bac"/>
</dbReference>
<evidence type="ECO:0000256" key="8">
    <source>
        <dbReference type="HAMAP-Rule" id="MF_00253"/>
    </source>
</evidence>
<keyword evidence="3 8" id="KW-0436">Ligase</keyword>
<keyword evidence="4 8" id="KW-0547">Nucleotide-binding</keyword>
<dbReference type="GO" id="GO:0004820">
    <property type="term" value="F:glycine-tRNA ligase activity"/>
    <property type="evidence" value="ECO:0007669"/>
    <property type="project" value="UniProtKB-UniRule"/>
</dbReference>
<dbReference type="PROSITE" id="PS50862">
    <property type="entry name" value="AA_TRNA_LIGASE_II"/>
    <property type="match status" value="1"/>
</dbReference>
<reference evidence="10 11" key="1">
    <citation type="submission" date="2020-01" db="EMBL/GenBank/DDBJ databases">
        <title>Paenibacillus sp. nov., isolated from tomato rhizosphere.</title>
        <authorList>
            <person name="Weon H.-Y."/>
            <person name="Lee S.A."/>
        </authorList>
    </citation>
    <scope>NUCLEOTIDE SEQUENCE [LARGE SCALE GENOMIC DNA]</scope>
    <source>
        <strain evidence="10 11">12200R-189</strain>
    </source>
</reference>
<dbReference type="SUPFAM" id="SSF55681">
    <property type="entry name" value="Class II aaRS and biotin synthetases"/>
    <property type="match status" value="1"/>
</dbReference>
<dbReference type="GO" id="GO:0005829">
    <property type="term" value="C:cytosol"/>
    <property type="evidence" value="ECO:0007669"/>
    <property type="project" value="UniProtKB-ARBA"/>
</dbReference>
<evidence type="ECO:0000259" key="9">
    <source>
        <dbReference type="PROSITE" id="PS50862"/>
    </source>
</evidence>
<feature type="domain" description="Aminoacyl-transfer RNA synthetases class-II family profile" evidence="9">
    <location>
        <begin position="13"/>
        <end position="374"/>
    </location>
</feature>
<keyword evidence="7 8" id="KW-0030">Aminoacyl-tRNA synthetase</keyword>
<dbReference type="GO" id="GO:0006426">
    <property type="term" value="P:glycyl-tRNA aminoacylation"/>
    <property type="evidence" value="ECO:0007669"/>
    <property type="project" value="UniProtKB-UniRule"/>
</dbReference>
<dbReference type="InterPro" id="IPR002315">
    <property type="entry name" value="tRNA-synt_gly"/>
</dbReference>
<comment type="similarity">
    <text evidence="1 8">Belongs to the class-II aminoacyl-tRNA synthetase family.</text>
</comment>
<dbReference type="CDD" id="cd00858">
    <property type="entry name" value="GlyRS_anticodon"/>
    <property type="match status" value="1"/>
</dbReference>
<dbReference type="PANTHER" id="PTHR10745">
    <property type="entry name" value="GLYCYL-TRNA SYNTHETASE/DNA POLYMERASE SUBUNIT GAMMA-2"/>
    <property type="match status" value="1"/>
</dbReference>
<evidence type="ECO:0000256" key="4">
    <source>
        <dbReference type="ARBA" id="ARBA00022741"/>
    </source>
</evidence>
<accession>A0A6C0G4M4</accession>
<dbReference type="InterPro" id="IPR002314">
    <property type="entry name" value="aa-tRNA-synt_IIb"/>
</dbReference>
<dbReference type="Gene3D" id="3.30.930.10">
    <property type="entry name" value="Bira Bifunctional Protein, Domain 2"/>
    <property type="match status" value="1"/>
</dbReference>
<protein>
    <recommendedName>
        <fullName evidence="8">Glycine--tRNA ligase</fullName>
        <ecNumber evidence="8">6.1.1.14</ecNumber>
    </recommendedName>
    <alternativeName>
        <fullName evidence="8">Glycyl-tRNA synthetase</fullName>
        <shortName evidence="8">GlyRS</shortName>
    </alternativeName>
</protein>
<evidence type="ECO:0000256" key="3">
    <source>
        <dbReference type="ARBA" id="ARBA00022598"/>
    </source>
</evidence>
<comment type="subunit">
    <text evidence="8">Homodimer.</text>
</comment>
<dbReference type="GO" id="GO:0016740">
    <property type="term" value="F:transferase activity"/>
    <property type="evidence" value="ECO:0007669"/>
    <property type="project" value="UniProtKB-ARBA"/>
</dbReference>
<dbReference type="InterPro" id="IPR006195">
    <property type="entry name" value="aa-tRNA-synth_II"/>
</dbReference>
<dbReference type="Pfam" id="PF03129">
    <property type="entry name" value="HGTP_anticodon"/>
    <property type="match status" value="1"/>
</dbReference>
<name>A0A6C0G4M4_9BACL</name>
<evidence type="ECO:0000256" key="5">
    <source>
        <dbReference type="ARBA" id="ARBA00022840"/>
    </source>
</evidence>
<dbReference type="CDD" id="cd00774">
    <property type="entry name" value="GlyRS-like_core"/>
    <property type="match status" value="1"/>
</dbReference>
<dbReference type="GO" id="GO:0140096">
    <property type="term" value="F:catalytic activity, acting on a protein"/>
    <property type="evidence" value="ECO:0007669"/>
    <property type="project" value="UniProtKB-ARBA"/>
</dbReference>
<proteinExistence type="inferred from homology"/>
<feature type="binding site" evidence="8">
    <location>
        <begin position="295"/>
        <end position="296"/>
    </location>
    <ligand>
        <name>ATP</name>
        <dbReference type="ChEBI" id="CHEBI:30616"/>
    </ligand>
</feature>
<dbReference type="Pfam" id="PF00587">
    <property type="entry name" value="tRNA-synt_2b"/>
    <property type="match status" value="1"/>
</dbReference>
<dbReference type="Proteomes" id="UP000476064">
    <property type="component" value="Chromosome"/>
</dbReference>
<keyword evidence="6 8" id="KW-0648">Protein biosynthesis</keyword>
<dbReference type="HAMAP" id="MF_00253_B">
    <property type="entry name" value="Gly_tRNA_synth_B"/>
    <property type="match status" value="1"/>
</dbReference>
<dbReference type="InterPro" id="IPR045864">
    <property type="entry name" value="aa-tRNA-synth_II/BPL/LPL"/>
</dbReference>